<proteinExistence type="predicted"/>
<dbReference type="AlphaFoldDB" id="A0A0D0DZH7"/>
<reference evidence="3" key="2">
    <citation type="submission" date="2015-01" db="EMBL/GenBank/DDBJ databases">
        <title>Evolutionary Origins and Diversification of the Mycorrhizal Mutualists.</title>
        <authorList>
            <consortium name="DOE Joint Genome Institute"/>
            <consortium name="Mycorrhizal Genomics Consortium"/>
            <person name="Kohler A."/>
            <person name="Kuo A."/>
            <person name="Nagy L.G."/>
            <person name="Floudas D."/>
            <person name="Copeland A."/>
            <person name="Barry K.W."/>
            <person name="Cichocki N."/>
            <person name="Veneault-Fourrey C."/>
            <person name="LaButti K."/>
            <person name="Lindquist E.A."/>
            <person name="Lipzen A."/>
            <person name="Lundell T."/>
            <person name="Morin E."/>
            <person name="Murat C."/>
            <person name="Riley R."/>
            <person name="Ohm R."/>
            <person name="Sun H."/>
            <person name="Tunlid A."/>
            <person name="Henrissat B."/>
            <person name="Grigoriev I.V."/>
            <person name="Hibbett D.S."/>
            <person name="Martin F."/>
        </authorList>
    </citation>
    <scope>NUCLEOTIDE SEQUENCE [LARGE SCALE GENOMIC DNA]</scope>
    <source>
        <strain evidence="3">Ve08.2h10</strain>
    </source>
</reference>
<gene>
    <name evidence="2" type="ORF">PAXRUDRAFT_147142</name>
</gene>
<protein>
    <submittedName>
        <fullName evidence="2">Uncharacterized protein</fullName>
    </submittedName>
</protein>
<sequence length="100" mass="11070">MDPNIISSASWPNSQATNATVRGSSALTTSSSKHLSQNKRILQLLEGLQPNRLSLLTILIKVLDPSEKDLSAYCNHFYACPKGSPIRKLNKLFDQIFDNP</sequence>
<dbReference type="InParanoid" id="A0A0D0DZH7"/>
<feature type="region of interest" description="Disordered" evidence="1">
    <location>
        <begin position="1"/>
        <end position="34"/>
    </location>
</feature>
<accession>A0A0D0DZH7</accession>
<evidence type="ECO:0000256" key="1">
    <source>
        <dbReference type="SAM" id="MobiDB-lite"/>
    </source>
</evidence>
<reference evidence="2 3" key="1">
    <citation type="submission" date="2014-04" db="EMBL/GenBank/DDBJ databases">
        <authorList>
            <consortium name="DOE Joint Genome Institute"/>
            <person name="Kuo A."/>
            <person name="Kohler A."/>
            <person name="Jargeat P."/>
            <person name="Nagy L.G."/>
            <person name="Floudas D."/>
            <person name="Copeland A."/>
            <person name="Barry K.W."/>
            <person name="Cichocki N."/>
            <person name="Veneault-Fourrey C."/>
            <person name="LaButti K."/>
            <person name="Lindquist E.A."/>
            <person name="Lipzen A."/>
            <person name="Lundell T."/>
            <person name="Morin E."/>
            <person name="Murat C."/>
            <person name="Sun H."/>
            <person name="Tunlid A."/>
            <person name="Henrissat B."/>
            <person name="Grigoriev I.V."/>
            <person name="Hibbett D.S."/>
            <person name="Martin F."/>
            <person name="Nordberg H.P."/>
            <person name="Cantor M.N."/>
            <person name="Hua S.X."/>
        </authorList>
    </citation>
    <scope>NUCLEOTIDE SEQUENCE [LARGE SCALE GENOMIC DNA]</scope>
    <source>
        <strain evidence="2 3">Ve08.2h10</strain>
    </source>
</reference>
<name>A0A0D0DZH7_9AGAM</name>
<organism evidence="2 3">
    <name type="scientific">Paxillus rubicundulus Ve08.2h10</name>
    <dbReference type="NCBI Taxonomy" id="930991"/>
    <lineage>
        <taxon>Eukaryota</taxon>
        <taxon>Fungi</taxon>
        <taxon>Dikarya</taxon>
        <taxon>Basidiomycota</taxon>
        <taxon>Agaricomycotina</taxon>
        <taxon>Agaricomycetes</taxon>
        <taxon>Agaricomycetidae</taxon>
        <taxon>Boletales</taxon>
        <taxon>Paxilineae</taxon>
        <taxon>Paxillaceae</taxon>
        <taxon>Paxillus</taxon>
    </lineage>
</organism>
<evidence type="ECO:0000313" key="3">
    <source>
        <dbReference type="Proteomes" id="UP000054538"/>
    </source>
</evidence>
<dbReference type="HOGENOM" id="CLU_2312864_0_0_1"/>
<dbReference type="EMBL" id="KN825271">
    <property type="protein sequence ID" value="KIK92519.1"/>
    <property type="molecule type" value="Genomic_DNA"/>
</dbReference>
<dbReference type="Proteomes" id="UP000054538">
    <property type="component" value="Unassembled WGS sequence"/>
</dbReference>
<feature type="non-terminal residue" evidence="2">
    <location>
        <position position="100"/>
    </location>
</feature>
<evidence type="ECO:0000313" key="2">
    <source>
        <dbReference type="EMBL" id="KIK92519.1"/>
    </source>
</evidence>
<keyword evidence="3" id="KW-1185">Reference proteome</keyword>
<dbReference type="OrthoDB" id="2631678at2759"/>